<organism evidence="7 8">
    <name type="scientific">Ramularia collo-cygni</name>
    <dbReference type="NCBI Taxonomy" id="112498"/>
    <lineage>
        <taxon>Eukaryota</taxon>
        <taxon>Fungi</taxon>
        <taxon>Dikarya</taxon>
        <taxon>Ascomycota</taxon>
        <taxon>Pezizomycotina</taxon>
        <taxon>Dothideomycetes</taxon>
        <taxon>Dothideomycetidae</taxon>
        <taxon>Mycosphaerellales</taxon>
        <taxon>Mycosphaerellaceae</taxon>
        <taxon>Ramularia</taxon>
    </lineage>
</organism>
<dbReference type="GO" id="GO:0006749">
    <property type="term" value="P:glutathione metabolic process"/>
    <property type="evidence" value="ECO:0007669"/>
    <property type="project" value="TreeGrafter"/>
</dbReference>
<dbReference type="InterPro" id="IPR036249">
    <property type="entry name" value="Thioredoxin-like_sf"/>
</dbReference>
<dbReference type="Pfam" id="PF01323">
    <property type="entry name" value="DSBA"/>
    <property type="match status" value="1"/>
</dbReference>
<dbReference type="PANTHER" id="PTHR42943">
    <property type="entry name" value="GLUTATHIONE S-TRANSFERASE KAPPA"/>
    <property type="match status" value="1"/>
</dbReference>
<dbReference type="PIRSF" id="PIRSF006386">
    <property type="entry name" value="HCCAis_GSTk"/>
    <property type="match status" value="1"/>
</dbReference>
<dbReference type="PANTHER" id="PTHR42943:SF2">
    <property type="entry name" value="GLUTATHIONE S-TRANSFERASE KAPPA 1"/>
    <property type="match status" value="1"/>
</dbReference>
<dbReference type="GO" id="GO:0004364">
    <property type="term" value="F:glutathione transferase activity"/>
    <property type="evidence" value="ECO:0007669"/>
    <property type="project" value="UniProtKB-UniRule"/>
</dbReference>
<dbReference type="GO" id="GO:0016853">
    <property type="term" value="F:isomerase activity"/>
    <property type="evidence" value="ECO:0007669"/>
    <property type="project" value="UniProtKB-KW"/>
</dbReference>
<dbReference type="Proteomes" id="UP000225277">
    <property type="component" value="Unassembled WGS sequence"/>
</dbReference>
<dbReference type="STRING" id="112498.A0A2D3V025"/>
<evidence type="ECO:0000313" key="8">
    <source>
        <dbReference type="Proteomes" id="UP000225277"/>
    </source>
</evidence>
<keyword evidence="8" id="KW-1185">Reference proteome</keyword>
<evidence type="ECO:0000256" key="1">
    <source>
        <dbReference type="ARBA" id="ARBA00006494"/>
    </source>
</evidence>
<dbReference type="GO" id="GO:0005777">
    <property type="term" value="C:peroxisome"/>
    <property type="evidence" value="ECO:0007669"/>
    <property type="project" value="TreeGrafter"/>
</dbReference>
<dbReference type="InterPro" id="IPR051924">
    <property type="entry name" value="GST_Kappa/NadH"/>
</dbReference>
<evidence type="ECO:0000256" key="2">
    <source>
        <dbReference type="ARBA" id="ARBA00022679"/>
    </source>
</evidence>
<sequence length="222" mass="24609">MPNKITLFVDIVSPFGYQAYWLTRNSPAFTKSNIAITYVPILLGGLMNATGNRPPLEIKNKDKWIDSQRKRWAKTFKIPMTENTPTPFPQPTVATQRTLCHIQEAHPEKLAASLDALFKAFWVDGKGPIAKPDVIAEALEPVFGKEGLQEIMKGATSDAAKAKLKGNTEEAFKAGGFGLPWFVAENEKGEKDTFWGVDNIGHLLEFLGVDVKSENGRYKAML</sequence>
<dbReference type="RefSeq" id="XP_023624917.1">
    <property type="nucleotide sequence ID" value="XM_023769149.1"/>
</dbReference>
<dbReference type="EMBL" id="FJUY01000005">
    <property type="protein sequence ID" value="CZT18027.1"/>
    <property type="molecule type" value="Genomic_DNA"/>
</dbReference>
<feature type="domain" description="DSBA-like thioredoxin" evidence="6">
    <location>
        <begin position="5"/>
        <end position="206"/>
    </location>
</feature>
<dbReference type="Gene3D" id="3.40.30.10">
    <property type="entry name" value="Glutaredoxin"/>
    <property type="match status" value="1"/>
</dbReference>
<dbReference type="OrthoDB" id="4664297at2759"/>
<dbReference type="AlphaFoldDB" id="A0A2D3V025"/>
<reference evidence="7 8" key="1">
    <citation type="submission" date="2016-03" db="EMBL/GenBank/DDBJ databases">
        <authorList>
            <person name="Ploux O."/>
        </authorList>
    </citation>
    <scope>NUCLEOTIDE SEQUENCE [LARGE SCALE GENOMIC DNA]</scope>
    <source>
        <strain evidence="7 8">URUG2</strain>
    </source>
</reference>
<dbReference type="InterPro" id="IPR014440">
    <property type="entry name" value="HCCAis_GSTk"/>
</dbReference>
<dbReference type="GeneID" id="35599053"/>
<dbReference type="FunFam" id="3.40.30.10:FF:000096">
    <property type="entry name" value="Glutathione S-transferase kappa"/>
    <property type="match status" value="1"/>
</dbReference>
<dbReference type="InterPro" id="IPR001853">
    <property type="entry name" value="DSBA-like_thioredoxin_dom"/>
</dbReference>
<proteinExistence type="inferred from homology"/>
<name>A0A2D3V025_9PEZI</name>
<evidence type="ECO:0000259" key="6">
    <source>
        <dbReference type="Pfam" id="PF01323"/>
    </source>
</evidence>
<evidence type="ECO:0000256" key="4">
    <source>
        <dbReference type="PIRNR" id="PIRNR006386"/>
    </source>
</evidence>
<dbReference type="SUPFAM" id="SSF52833">
    <property type="entry name" value="Thioredoxin-like"/>
    <property type="match status" value="1"/>
</dbReference>
<dbReference type="EC" id="2.5.1.18" evidence="4"/>
<keyword evidence="2 4" id="KW-0808">Transferase</keyword>
<dbReference type="GO" id="GO:0004602">
    <property type="term" value="F:glutathione peroxidase activity"/>
    <property type="evidence" value="ECO:0007669"/>
    <property type="project" value="TreeGrafter"/>
</dbReference>
<comment type="similarity">
    <text evidence="1 4">Belongs to the GST superfamily. Kappa family.</text>
</comment>
<dbReference type="GO" id="GO:0005739">
    <property type="term" value="C:mitochondrion"/>
    <property type="evidence" value="ECO:0007669"/>
    <property type="project" value="TreeGrafter"/>
</dbReference>
<evidence type="ECO:0000256" key="3">
    <source>
        <dbReference type="ARBA" id="ARBA00047960"/>
    </source>
</evidence>
<feature type="active site" description="Nucleophile" evidence="5">
    <location>
        <position position="13"/>
    </location>
</feature>
<keyword evidence="7" id="KW-0413">Isomerase</keyword>
<gene>
    <name evidence="7" type="ORF">RCC_03865</name>
</gene>
<protein>
    <recommendedName>
        <fullName evidence="4">Glutathione S-transferase kappa</fullName>
        <ecNumber evidence="4">2.5.1.18</ecNumber>
    </recommendedName>
</protein>
<evidence type="ECO:0000256" key="5">
    <source>
        <dbReference type="PIRSR" id="PIRSR006386-1"/>
    </source>
</evidence>
<comment type="catalytic activity">
    <reaction evidence="3 4">
        <text>RX + glutathione = an S-substituted glutathione + a halide anion + H(+)</text>
        <dbReference type="Rhea" id="RHEA:16437"/>
        <dbReference type="ChEBI" id="CHEBI:15378"/>
        <dbReference type="ChEBI" id="CHEBI:16042"/>
        <dbReference type="ChEBI" id="CHEBI:17792"/>
        <dbReference type="ChEBI" id="CHEBI:57925"/>
        <dbReference type="ChEBI" id="CHEBI:90779"/>
        <dbReference type="EC" id="2.5.1.18"/>
    </reaction>
</comment>
<evidence type="ECO:0000313" key="7">
    <source>
        <dbReference type="EMBL" id="CZT18027.1"/>
    </source>
</evidence>
<accession>A0A2D3V025</accession>